<feature type="chain" id="PRO_5036926235" evidence="2">
    <location>
        <begin position="23"/>
        <end position="173"/>
    </location>
</feature>
<dbReference type="AlphaFoldDB" id="A0A976M5S3"/>
<dbReference type="EMBL" id="CP056066">
    <property type="protein sequence ID" value="UKJ88954.2"/>
    <property type="molecule type" value="Genomic_DNA"/>
</dbReference>
<sequence>MYYCKILVLFLYISVSFSTVECVDSDGTGGSGKARGTGGSGGKAKQASSGSKNLSGSSTSLSQDTADSSEDGSGTPAKKQVPESPLDLSALDSTTDNGFFYETSLDEWKIKWYRSYVGKNFNKLKLGTTDLWPETVTKQSIFELLVLNKDDKYLIAVTAIKPEGYLSTQFVHF</sequence>
<proteinExistence type="predicted"/>
<keyword evidence="2" id="KW-0732">Signal</keyword>
<gene>
    <name evidence="3" type="ORF">MACJ_002200</name>
</gene>
<protein>
    <submittedName>
        <fullName evidence="3">Uncharacterized protein</fullName>
    </submittedName>
</protein>
<organism evidence="3 4">
    <name type="scientific">Theileria orientalis</name>
    <dbReference type="NCBI Taxonomy" id="68886"/>
    <lineage>
        <taxon>Eukaryota</taxon>
        <taxon>Sar</taxon>
        <taxon>Alveolata</taxon>
        <taxon>Apicomplexa</taxon>
        <taxon>Aconoidasida</taxon>
        <taxon>Piroplasmida</taxon>
        <taxon>Theileriidae</taxon>
        <taxon>Theileria</taxon>
    </lineage>
</organism>
<feature type="region of interest" description="Disordered" evidence="1">
    <location>
        <begin position="26"/>
        <end position="90"/>
    </location>
</feature>
<feature type="compositionally biased region" description="Gly residues" evidence="1">
    <location>
        <begin position="27"/>
        <end position="42"/>
    </location>
</feature>
<reference evidence="3" key="1">
    <citation type="submission" date="2022-07" db="EMBL/GenBank/DDBJ databases">
        <title>Evaluation of T. orientalis genome assembly methods using nanopore sequencing and analysis of variation between genomes.</title>
        <authorList>
            <person name="Yam J."/>
            <person name="Micallef M.L."/>
            <person name="Liu M."/>
            <person name="Djordjevic S.P."/>
            <person name="Bogema D.R."/>
            <person name="Jenkins C."/>
        </authorList>
    </citation>
    <scope>NUCLEOTIDE SEQUENCE</scope>
    <source>
        <strain evidence="3">Fish Creek</strain>
    </source>
</reference>
<dbReference type="OrthoDB" id="10402251at2759"/>
<feature type="signal peptide" evidence="2">
    <location>
        <begin position="1"/>
        <end position="22"/>
    </location>
</feature>
<evidence type="ECO:0000313" key="3">
    <source>
        <dbReference type="EMBL" id="UKJ88954.2"/>
    </source>
</evidence>
<feature type="compositionally biased region" description="Low complexity" evidence="1">
    <location>
        <begin position="43"/>
        <end position="62"/>
    </location>
</feature>
<evidence type="ECO:0000256" key="2">
    <source>
        <dbReference type="SAM" id="SignalP"/>
    </source>
</evidence>
<evidence type="ECO:0000313" key="4">
    <source>
        <dbReference type="Proteomes" id="UP000244803"/>
    </source>
</evidence>
<accession>A0A976M5S3</accession>
<dbReference type="Proteomes" id="UP000244803">
    <property type="component" value="Chromosome 3"/>
</dbReference>
<evidence type="ECO:0000256" key="1">
    <source>
        <dbReference type="SAM" id="MobiDB-lite"/>
    </source>
</evidence>
<name>A0A976M5S3_THEOR</name>